<accession>A0A8H4AY66</accession>
<evidence type="ECO:0000313" key="3">
    <source>
        <dbReference type="EMBL" id="KAF0544041.1"/>
    </source>
</evidence>
<sequence length="532" mass="62938">MTYPTITDFIYTIPPWLTTPPSFITTPPIFNMGPIISSIQNHSFIAPTEFQVSTSKSSLLDAPYCIFPDIFDSVNYNLKPESYFHYLFTHRSADLLIEVGKKPNIVKFWAHTKILSNSTPYFKCALSSSWARFENDIFIFKKPNITPQVFHIVLDYIYSGKVIWKKYSEKDIMDFLVASDELLIDRILDEGQCHLIEQKCTWILYNLKFITFISFRHKSFEKLQNYCIEKICKNPILIFRSNYFFKLNDAFWIKFLKQDNIQMEEFEIWYNLILWGIGQLSTTKRLSYFNFSKKELADLKSILQHFIPLIRFTEFSVYQFYTFVWPFRDIIDLELRKEIIPKIKRLTLAKIHCELKLLLRATRDGFTSKVFHQLCDNKGATIVLIKVKHSDEIIGGYNPICWGYKKRDDVWDYWSLNESSTRYLYADDSFIFSLGTCKNSWNAKFGFVKYNKPAIRDDPNLGPCFGKEDIYMKNKVCSSEPSSFNNIISTKSFSIIEYEVFQVVYKRSEENRWISFMNPKYFENDKYVGPIF</sequence>
<proteinExistence type="predicted"/>
<dbReference type="SMART" id="SM00225">
    <property type="entry name" value="BTB"/>
    <property type="match status" value="1"/>
</dbReference>
<organism evidence="3 4">
    <name type="scientific">Gigaspora margarita</name>
    <dbReference type="NCBI Taxonomy" id="4874"/>
    <lineage>
        <taxon>Eukaryota</taxon>
        <taxon>Fungi</taxon>
        <taxon>Fungi incertae sedis</taxon>
        <taxon>Mucoromycota</taxon>
        <taxon>Glomeromycotina</taxon>
        <taxon>Glomeromycetes</taxon>
        <taxon>Diversisporales</taxon>
        <taxon>Gigasporaceae</taxon>
        <taxon>Gigaspora</taxon>
    </lineage>
</organism>
<gene>
    <name evidence="3" type="ORF">F8M41_003143</name>
</gene>
<name>A0A8H4AY66_GIGMA</name>
<comment type="caution">
    <text evidence="3">The sequence shown here is derived from an EMBL/GenBank/DDBJ whole genome shotgun (WGS) entry which is preliminary data.</text>
</comment>
<dbReference type="PROSITE" id="PS50097">
    <property type="entry name" value="BTB"/>
    <property type="match status" value="1"/>
</dbReference>
<dbReference type="CDD" id="cd18186">
    <property type="entry name" value="BTB_POZ_ZBTB_KLHL-like"/>
    <property type="match status" value="1"/>
</dbReference>
<reference evidence="3 4" key="1">
    <citation type="journal article" date="2019" name="Environ. Microbiol.">
        <title>At the nexus of three kingdoms: the genome of the mycorrhizal fungus Gigaspora margarita provides insights into plant, endobacterial and fungal interactions.</title>
        <authorList>
            <person name="Venice F."/>
            <person name="Ghignone S."/>
            <person name="Salvioli di Fossalunga A."/>
            <person name="Amselem J."/>
            <person name="Novero M."/>
            <person name="Xianan X."/>
            <person name="Sedzielewska Toro K."/>
            <person name="Morin E."/>
            <person name="Lipzen A."/>
            <person name="Grigoriev I.V."/>
            <person name="Henrissat B."/>
            <person name="Martin F.M."/>
            <person name="Bonfante P."/>
        </authorList>
    </citation>
    <scope>NUCLEOTIDE SEQUENCE [LARGE SCALE GENOMIC DNA]</scope>
    <source>
        <strain evidence="3 4">BEG34</strain>
    </source>
</reference>
<feature type="domain" description="BTB" evidence="1">
    <location>
        <begin position="93"/>
        <end position="166"/>
    </location>
</feature>
<feature type="domain" description="TLDc" evidence="2">
    <location>
        <begin position="329"/>
        <end position="504"/>
    </location>
</feature>
<protein>
    <submittedName>
        <fullName evidence="3">Kelch-like protein 17</fullName>
    </submittedName>
</protein>
<dbReference type="SUPFAM" id="SSF54695">
    <property type="entry name" value="POZ domain"/>
    <property type="match status" value="1"/>
</dbReference>
<keyword evidence="4" id="KW-1185">Reference proteome</keyword>
<dbReference type="EMBL" id="WTPW01000128">
    <property type="protein sequence ID" value="KAF0544041.1"/>
    <property type="molecule type" value="Genomic_DNA"/>
</dbReference>
<dbReference type="InterPro" id="IPR006571">
    <property type="entry name" value="TLDc_dom"/>
</dbReference>
<evidence type="ECO:0000259" key="2">
    <source>
        <dbReference type="PROSITE" id="PS51886"/>
    </source>
</evidence>
<dbReference type="Gene3D" id="3.30.710.10">
    <property type="entry name" value="Potassium Channel Kv1.1, Chain A"/>
    <property type="match status" value="1"/>
</dbReference>
<evidence type="ECO:0000259" key="1">
    <source>
        <dbReference type="PROSITE" id="PS50097"/>
    </source>
</evidence>
<dbReference type="InterPro" id="IPR000210">
    <property type="entry name" value="BTB/POZ_dom"/>
</dbReference>
<dbReference type="Pfam" id="PF00651">
    <property type="entry name" value="BTB"/>
    <property type="match status" value="1"/>
</dbReference>
<dbReference type="Proteomes" id="UP000439903">
    <property type="component" value="Unassembled WGS sequence"/>
</dbReference>
<dbReference type="InterPro" id="IPR011333">
    <property type="entry name" value="SKP1/BTB/POZ_sf"/>
</dbReference>
<dbReference type="OrthoDB" id="2388744at2759"/>
<dbReference type="PROSITE" id="PS51886">
    <property type="entry name" value="TLDC"/>
    <property type="match status" value="1"/>
</dbReference>
<dbReference type="Pfam" id="PF07534">
    <property type="entry name" value="TLD"/>
    <property type="match status" value="1"/>
</dbReference>
<dbReference type="AlphaFoldDB" id="A0A8H4AY66"/>
<evidence type="ECO:0000313" key="4">
    <source>
        <dbReference type="Proteomes" id="UP000439903"/>
    </source>
</evidence>